<accession>A0A163JYL8</accession>
<dbReference type="GO" id="GO:0000981">
    <property type="term" value="F:DNA-binding transcription factor activity, RNA polymerase II-specific"/>
    <property type="evidence" value="ECO:0007669"/>
    <property type="project" value="TreeGrafter"/>
</dbReference>
<dbReference type="STRING" id="4829.A0A163JYL8"/>
<dbReference type="EMBL" id="LT554468">
    <property type="protein sequence ID" value="SAM05456.1"/>
    <property type="molecule type" value="Genomic_DNA"/>
</dbReference>
<dbReference type="PRINTS" id="PR00053">
    <property type="entry name" value="FORKHEAD"/>
</dbReference>
<dbReference type="Proteomes" id="UP000078561">
    <property type="component" value="Unassembled WGS sequence"/>
</dbReference>
<feature type="DNA-binding region" description="Fork-head" evidence="6">
    <location>
        <begin position="112"/>
        <end position="194"/>
    </location>
</feature>
<evidence type="ECO:0000256" key="2">
    <source>
        <dbReference type="ARBA" id="ARBA00023015"/>
    </source>
</evidence>
<dbReference type="CDD" id="cd00059">
    <property type="entry name" value="FH_FOX"/>
    <property type="match status" value="1"/>
</dbReference>
<protein>
    <recommendedName>
        <fullName evidence="8">Fork-head domain-containing protein</fullName>
    </recommendedName>
</protein>
<evidence type="ECO:0000256" key="3">
    <source>
        <dbReference type="ARBA" id="ARBA00023125"/>
    </source>
</evidence>
<feature type="region of interest" description="Disordered" evidence="7">
    <location>
        <begin position="15"/>
        <end position="36"/>
    </location>
</feature>
<sequence length="284" mass="32600">MNFIRLPSLKLSNRDDEATIPHEEVPNSDQLEDKTNPGNLFFPLTWKHNHQPPQSDVYPQMQMNTRDHQSYPSPLGLRLDPYPHQSYAQEMFSFETPPTQHRSSPGGRRRRRTPHSYASMIAQAILTSKDQKMSLRDIYTWVQQRYPHLYETNETGWQNTIRHNLSLNRCFYKLPKSTEEKGRGKGKGGYWAVSLSQLNSTTFGRHLLDSGIVAGMEYWNGDDASSTGTGDTQEGFSGTDMLQAAPMATLQQHQIHLHRRNPDRQSPLTHNPTFHPPSLQHILN</sequence>
<evidence type="ECO:0000256" key="6">
    <source>
        <dbReference type="PROSITE-ProRule" id="PRU00089"/>
    </source>
</evidence>
<dbReference type="PANTHER" id="PTHR45881:SF1">
    <property type="entry name" value="FORK HEAD PROTEIN HOMOLOG 2"/>
    <property type="match status" value="1"/>
</dbReference>
<name>A0A163JYL8_ABSGL</name>
<organism evidence="9">
    <name type="scientific">Absidia glauca</name>
    <name type="common">Pin mould</name>
    <dbReference type="NCBI Taxonomy" id="4829"/>
    <lineage>
        <taxon>Eukaryota</taxon>
        <taxon>Fungi</taxon>
        <taxon>Fungi incertae sedis</taxon>
        <taxon>Mucoromycota</taxon>
        <taxon>Mucoromycotina</taxon>
        <taxon>Mucoromycetes</taxon>
        <taxon>Mucorales</taxon>
        <taxon>Cunninghamellaceae</taxon>
        <taxon>Absidia</taxon>
    </lineage>
</organism>
<dbReference type="SMART" id="SM00339">
    <property type="entry name" value="FH"/>
    <property type="match status" value="1"/>
</dbReference>
<dbReference type="SUPFAM" id="SSF46785">
    <property type="entry name" value="Winged helix' DNA-binding domain"/>
    <property type="match status" value="1"/>
</dbReference>
<dbReference type="PANTHER" id="PTHR45881">
    <property type="entry name" value="CHECKPOINT SUPPRESSOR 1-LIKE, ISOFORM A-RELATED"/>
    <property type="match status" value="1"/>
</dbReference>
<dbReference type="OrthoDB" id="5954824at2759"/>
<keyword evidence="2" id="KW-0805">Transcription regulation</keyword>
<feature type="compositionally biased region" description="Basic and acidic residues" evidence="7">
    <location>
        <begin position="15"/>
        <end position="35"/>
    </location>
</feature>
<feature type="domain" description="Fork-head" evidence="8">
    <location>
        <begin position="112"/>
        <end position="194"/>
    </location>
</feature>
<reference evidence="9" key="1">
    <citation type="submission" date="2016-04" db="EMBL/GenBank/DDBJ databases">
        <authorList>
            <person name="Evans L.H."/>
            <person name="Alamgir A."/>
            <person name="Owens N."/>
            <person name="Weber N.D."/>
            <person name="Virtaneva K."/>
            <person name="Barbian K."/>
            <person name="Babar A."/>
            <person name="Rosenke K."/>
        </authorList>
    </citation>
    <scope>NUCLEOTIDE SEQUENCE [LARGE SCALE GENOMIC DNA]</scope>
    <source>
        <strain evidence="9">CBS 101.48</strain>
    </source>
</reference>
<evidence type="ECO:0000313" key="10">
    <source>
        <dbReference type="Proteomes" id="UP000078561"/>
    </source>
</evidence>
<keyword evidence="10" id="KW-1185">Reference proteome</keyword>
<evidence type="ECO:0000256" key="4">
    <source>
        <dbReference type="ARBA" id="ARBA00023163"/>
    </source>
</evidence>
<dbReference type="GO" id="GO:0000978">
    <property type="term" value="F:RNA polymerase II cis-regulatory region sequence-specific DNA binding"/>
    <property type="evidence" value="ECO:0007669"/>
    <property type="project" value="TreeGrafter"/>
</dbReference>
<proteinExistence type="predicted"/>
<dbReference type="Gene3D" id="1.10.10.10">
    <property type="entry name" value="Winged helix-like DNA-binding domain superfamily/Winged helix DNA-binding domain"/>
    <property type="match status" value="1"/>
</dbReference>
<dbReference type="GO" id="GO:0005634">
    <property type="term" value="C:nucleus"/>
    <property type="evidence" value="ECO:0007669"/>
    <property type="project" value="UniProtKB-SubCell"/>
</dbReference>
<feature type="region of interest" description="Disordered" evidence="7">
    <location>
        <begin position="94"/>
        <end position="114"/>
    </location>
</feature>
<keyword evidence="4" id="KW-0804">Transcription</keyword>
<dbReference type="Pfam" id="PF00250">
    <property type="entry name" value="Forkhead"/>
    <property type="match status" value="1"/>
</dbReference>
<evidence type="ECO:0000313" key="9">
    <source>
        <dbReference type="EMBL" id="SAM05456.1"/>
    </source>
</evidence>
<evidence type="ECO:0000256" key="5">
    <source>
        <dbReference type="ARBA" id="ARBA00023242"/>
    </source>
</evidence>
<keyword evidence="5 6" id="KW-0539">Nucleus</keyword>
<feature type="region of interest" description="Disordered" evidence="7">
    <location>
        <begin position="261"/>
        <end position="284"/>
    </location>
</feature>
<dbReference type="InterPro" id="IPR001766">
    <property type="entry name" value="Fork_head_dom"/>
</dbReference>
<dbReference type="InterPro" id="IPR036390">
    <property type="entry name" value="WH_DNA-bd_sf"/>
</dbReference>
<comment type="subcellular location">
    <subcellularLocation>
        <location evidence="1 6">Nucleus</location>
    </subcellularLocation>
</comment>
<evidence type="ECO:0000256" key="7">
    <source>
        <dbReference type="SAM" id="MobiDB-lite"/>
    </source>
</evidence>
<dbReference type="AlphaFoldDB" id="A0A163JYL8"/>
<keyword evidence="3 6" id="KW-0238">DNA-binding</keyword>
<dbReference type="InParanoid" id="A0A163JYL8"/>
<dbReference type="PROSITE" id="PS50039">
    <property type="entry name" value="FORK_HEAD_3"/>
    <property type="match status" value="1"/>
</dbReference>
<gene>
    <name evidence="9" type="primary">ABSGL_11331.1 scaffold 12295</name>
</gene>
<dbReference type="InterPro" id="IPR036388">
    <property type="entry name" value="WH-like_DNA-bd_sf"/>
</dbReference>
<evidence type="ECO:0000256" key="1">
    <source>
        <dbReference type="ARBA" id="ARBA00004123"/>
    </source>
</evidence>
<evidence type="ECO:0000259" key="8">
    <source>
        <dbReference type="PROSITE" id="PS50039"/>
    </source>
</evidence>